<dbReference type="Proteomes" id="UP000236724">
    <property type="component" value="Unassembled WGS sequence"/>
</dbReference>
<keyword evidence="2" id="KW-1185">Reference proteome</keyword>
<reference evidence="1 2" key="1">
    <citation type="submission" date="2016-10" db="EMBL/GenBank/DDBJ databases">
        <authorList>
            <person name="de Groot N.N."/>
        </authorList>
    </citation>
    <scope>NUCLEOTIDE SEQUENCE [LARGE SCALE GENOMIC DNA]</scope>
    <source>
        <strain evidence="1">MBHS1</strain>
    </source>
</reference>
<evidence type="ECO:0000313" key="2">
    <source>
        <dbReference type="Proteomes" id="UP000236724"/>
    </source>
</evidence>
<dbReference type="RefSeq" id="WP_103921206.1">
    <property type="nucleotide sequence ID" value="NZ_FMSV02000534.1"/>
</dbReference>
<dbReference type="AlphaFoldDB" id="A0A1H6FEV6"/>
<organism evidence="1 2">
    <name type="scientific">Candidatus Venteria ishoeyi</name>
    <dbReference type="NCBI Taxonomy" id="1899563"/>
    <lineage>
        <taxon>Bacteria</taxon>
        <taxon>Pseudomonadati</taxon>
        <taxon>Pseudomonadota</taxon>
        <taxon>Gammaproteobacteria</taxon>
        <taxon>Thiotrichales</taxon>
        <taxon>Thiotrichaceae</taxon>
        <taxon>Venteria</taxon>
    </lineage>
</organism>
<accession>A0A1H6FEV6</accession>
<protein>
    <submittedName>
        <fullName evidence="1">Uncharacterized protein</fullName>
    </submittedName>
</protein>
<gene>
    <name evidence="1" type="ORF">MBHS_03441</name>
</gene>
<evidence type="ECO:0000313" key="1">
    <source>
        <dbReference type="EMBL" id="SEH07565.1"/>
    </source>
</evidence>
<name>A0A1H6FEV6_9GAMM</name>
<proteinExistence type="predicted"/>
<sequence>MAQIFLWKNNYFENLPFSAQTFYDWAFTDFNWENDDVTDDNIRTTANSVTNLKRAIYRIVEQLLSNTYIEYASDKKDFLKLKFSAKLEALSCLNITHRNVGVSLVECRDRYEHQYTLPRASDLKSILQSADLFWTHSLQTYKNLNYPLGLVFKDDNAIQFDYDADLNTINNITINSNCNFDYYYINTDKNIKRVVDVRPTDTEKIKSHNFSDMEYAKILQAQNNYIRELTENTIALPRKELTKIFKELLRHHGIKGFFLTK</sequence>
<dbReference type="EMBL" id="FMSV02000534">
    <property type="protein sequence ID" value="SEH07565.1"/>
    <property type="molecule type" value="Genomic_DNA"/>
</dbReference>